<reference evidence="8 9" key="2">
    <citation type="journal article" date="2011" name="Stand. Genomic Sci.">
        <title>Complete genome sequence of Leadbetterella byssophila type strain (4M15).</title>
        <authorList>
            <person name="Abt B."/>
            <person name="Teshima H."/>
            <person name="Lucas S."/>
            <person name="Lapidus A."/>
            <person name="Del Rio T.G."/>
            <person name="Nolan M."/>
            <person name="Tice H."/>
            <person name="Cheng J.F."/>
            <person name="Pitluck S."/>
            <person name="Liolios K."/>
            <person name="Pagani I."/>
            <person name="Ivanova N."/>
            <person name="Mavromatis K."/>
            <person name="Pati A."/>
            <person name="Tapia R."/>
            <person name="Han C."/>
            <person name="Goodwin L."/>
            <person name="Chen A."/>
            <person name="Palaniappan K."/>
            <person name="Land M."/>
            <person name="Hauser L."/>
            <person name="Chang Y.J."/>
            <person name="Jeffries C.D."/>
            <person name="Rohde M."/>
            <person name="Goker M."/>
            <person name="Tindall B.J."/>
            <person name="Detter J.C."/>
            <person name="Woyke T."/>
            <person name="Bristow J."/>
            <person name="Eisen J.A."/>
            <person name="Markowitz V."/>
            <person name="Hugenholtz P."/>
            <person name="Klenk H.P."/>
            <person name="Kyrpides N.C."/>
        </authorList>
    </citation>
    <scope>NUCLEOTIDE SEQUENCE [LARGE SCALE GENOMIC DNA]</scope>
    <source>
        <strain evidence="9">DSM 17132 / JCM 16389 / KACC 11308 / NBRC 106382 / 4M15</strain>
    </source>
</reference>
<dbReference type="KEGG" id="lby:Lbys_3160"/>
<dbReference type="HOGENOM" id="CLU_143433_4_3_10"/>
<name>E4RV83_LEAB4</name>
<sequence>MQRKLQRTIGKEAMILGVCGGLGKYLEADPTIIRIGAALLTIFSMGGLLLAYFIMAIIMPKEA</sequence>
<dbReference type="PANTHER" id="PTHR33885">
    <property type="entry name" value="PHAGE SHOCK PROTEIN C"/>
    <property type="match status" value="1"/>
</dbReference>
<evidence type="ECO:0000256" key="5">
    <source>
        <dbReference type="ARBA" id="ARBA00023136"/>
    </source>
</evidence>
<feature type="transmembrane region" description="Helical" evidence="6">
    <location>
        <begin position="38"/>
        <end position="59"/>
    </location>
</feature>
<dbReference type="InterPro" id="IPR007168">
    <property type="entry name" value="Phageshock_PspC_N"/>
</dbReference>
<dbReference type="EMBL" id="CP002305">
    <property type="protein sequence ID" value="ADQ18821.1"/>
    <property type="molecule type" value="Genomic_DNA"/>
</dbReference>
<dbReference type="AlphaFoldDB" id="E4RV83"/>
<protein>
    <submittedName>
        <fullName evidence="8">PspC domain protein</fullName>
    </submittedName>
</protein>
<dbReference type="Proteomes" id="UP000007435">
    <property type="component" value="Chromosome"/>
</dbReference>
<keyword evidence="5 6" id="KW-0472">Membrane</keyword>
<evidence type="ECO:0000256" key="2">
    <source>
        <dbReference type="ARBA" id="ARBA00022475"/>
    </source>
</evidence>
<keyword evidence="2" id="KW-1003">Cell membrane</keyword>
<feature type="domain" description="Phage shock protein PspC N-terminal" evidence="7">
    <location>
        <begin position="11"/>
        <end position="62"/>
    </location>
</feature>
<dbReference type="GO" id="GO:0005886">
    <property type="term" value="C:plasma membrane"/>
    <property type="evidence" value="ECO:0007669"/>
    <property type="project" value="UniProtKB-SubCell"/>
</dbReference>
<evidence type="ECO:0000259" key="7">
    <source>
        <dbReference type="Pfam" id="PF04024"/>
    </source>
</evidence>
<dbReference type="OrthoDB" id="5772680at2"/>
<dbReference type="STRING" id="649349.Lbys_3160"/>
<keyword evidence="4 6" id="KW-1133">Transmembrane helix</keyword>
<keyword evidence="3 6" id="KW-0812">Transmembrane</keyword>
<accession>E4RV83</accession>
<evidence type="ECO:0000256" key="3">
    <source>
        <dbReference type="ARBA" id="ARBA00022692"/>
    </source>
</evidence>
<gene>
    <name evidence="8" type="ordered locus">Lbys_3160</name>
</gene>
<evidence type="ECO:0000256" key="6">
    <source>
        <dbReference type="SAM" id="Phobius"/>
    </source>
</evidence>
<evidence type="ECO:0000313" key="8">
    <source>
        <dbReference type="EMBL" id="ADQ18821.1"/>
    </source>
</evidence>
<evidence type="ECO:0000256" key="4">
    <source>
        <dbReference type="ARBA" id="ARBA00022989"/>
    </source>
</evidence>
<dbReference type="InterPro" id="IPR052027">
    <property type="entry name" value="PspC"/>
</dbReference>
<organism evidence="8 9">
    <name type="scientific">Leadbetterella byssophila (strain DSM 17132 / JCM 16389 / KACC 11308 / NBRC 106382 / 4M15)</name>
    <dbReference type="NCBI Taxonomy" id="649349"/>
    <lineage>
        <taxon>Bacteria</taxon>
        <taxon>Pseudomonadati</taxon>
        <taxon>Bacteroidota</taxon>
        <taxon>Cytophagia</taxon>
        <taxon>Cytophagales</taxon>
        <taxon>Leadbetterellaceae</taxon>
        <taxon>Leadbetterella</taxon>
    </lineage>
</organism>
<evidence type="ECO:0000313" key="9">
    <source>
        <dbReference type="Proteomes" id="UP000007435"/>
    </source>
</evidence>
<proteinExistence type="predicted"/>
<dbReference type="eggNOG" id="COG1983">
    <property type="taxonomic scope" value="Bacteria"/>
</dbReference>
<comment type="subcellular location">
    <subcellularLocation>
        <location evidence="1">Cell membrane</location>
        <topology evidence="1">Single-pass membrane protein</topology>
    </subcellularLocation>
</comment>
<evidence type="ECO:0000256" key="1">
    <source>
        <dbReference type="ARBA" id="ARBA00004162"/>
    </source>
</evidence>
<reference key="1">
    <citation type="submission" date="2010-11" db="EMBL/GenBank/DDBJ databases">
        <title>The complete genome of Leadbetterella byssophila DSM 17132.</title>
        <authorList>
            <consortium name="US DOE Joint Genome Institute (JGI-PGF)"/>
            <person name="Lucas S."/>
            <person name="Copeland A."/>
            <person name="Lapidus A."/>
            <person name="Glavina del Rio T."/>
            <person name="Dalin E."/>
            <person name="Tice H."/>
            <person name="Bruce D."/>
            <person name="Goodwin L."/>
            <person name="Pitluck S."/>
            <person name="Kyrpides N."/>
            <person name="Mavromatis K."/>
            <person name="Ivanova N."/>
            <person name="Teshima H."/>
            <person name="Brettin T."/>
            <person name="Detter J.C."/>
            <person name="Han C."/>
            <person name="Tapia R."/>
            <person name="Land M."/>
            <person name="Hauser L."/>
            <person name="Markowitz V."/>
            <person name="Cheng J.-F."/>
            <person name="Hugenholtz P."/>
            <person name="Woyke T."/>
            <person name="Wu D."/>
            <person name="Tindall B."/>
            <person name="Pomrenke H.G."/>
            <person name="Brambilla E."/>
            <person name="Klenk H.-P."/>
            <person name="Eisen J.A."/>
        </authorList>
    </citation>
    <scope>NUCLEOTIDE SEQUENCE [LARGE SCALE GENOMIC DNA]</scope>
    <source>
        <strain>DSM 17132</strain>
    </source>
</reference>
<keyword evidence="9" id="KW-1185">Reference proteome</keyword>
<dbReference type="Pfam" id="PF04024">
    <property type="entry name" value="PspC"/>
    <property type="match status" value="1"/>
</dbReference>
<dbReference type="PANTHER" id="PTHR33885:SF3">
    <property type="entry name" value="PHAGE SHOCK PROTEIN C"/>
    <property type="match status" value="1"/>
</dbReference>
<dbReference type="RefSeq" id="WP_013409848.1">
    <property type="nucleotide sequence ID" value="NC_014655.1"/>
</dbReference>